<feature type="signal peptide" evidence="1">
    <location>
        <begin position="1"/>
        <end position="43"/>
    </location>
</feature>
<evidence type="ECO:0000256" key="1">
    <source>
        <dbReference type="SAM" id="SignalP"/>
    </source>
</evidence>
<dbReference type="Gene3D" id="3.20.20.140">
    <property type="entry name" value="Metal-dependent hydrolases"/>
    <property type="match status" value="1"/>
</dbReference>
<dbReference type="PROSITE" id="PS51365">
    <property type="entry name" value="RENAL_DIPEPTIDASE_2"/>
    <property type="match status" value="1"/>
</dbReference>
<dbReference type="AlphaFoldDB" id="G6E9L8"/>
<dbReference type="SUPFAM" id="SSF51556">
    <property type="entry name" value="Metallo-dependent hydrolases"/>
    <property type="match status" value="1"/>
</dbReference>
<evidence type="ECO:0000313" key="2">
    <source>
        <dbReference type="EMBL" id="EHJ62035.1"/>
    </source>
</evidence>
<dbReference type="PANTHER" id="PTHR10443:SF12">
    <property type="entry name" value="DIPEPTIDASE"/>
    <property type="match status" value="1"/>
</dbReference>
<dbReference type="Pfam" id="PF01244">
    <property type="entry name" value="Peptidase_M19"/>
    <property type="match status" value="1"/>
</dbReference>
<dbReference type="EMBL" id="AGFM01000011">
    <property type="protein sequence ID" value="EHJ62035.1"/>
    <property type="molecule type" value="Genomic_DNA"/>
</dbReference>
<evidence type="ECO:0000313" key="3">
    <source>
        <dbReference type="Proteomes" id="UP000004030"/>
    </source>
</evidence>
<feature type="chain" id="PRO_5003488135" evidence="1">
    <location>
        <begin position="44"/>
        <end position="442"/>
    </location>
</feature>
<dbReference type="GO" id="GO:0070573">
    <property type="term" value="F:metallodipeptidase activity"/>
    <property type="evidence" value="ECO:0007669"/>
    <property type="project" value="InterPro"/>
</dbReference>
<name>G6E9L8_9SPHN</name>
<dbReference type="InterPro" id="IPR008257">
    <property type="entry name" value="Pept_M19"/>
</dbReference>
<dbReference type="eggNOG" id="COG2355">
    <property type="taxonomic scope" value="Bacteria"/>
</dbReference>
<keyword evidence="3" id="KW-1185">Reference proteome</keyword>
<dbReference type="CDD" id="cd01301">
    <property type="entry name" value="rDP_like"/>
    <property type="match status" value="1"/>
</dbReference>
<reference evidence="2 3" key="1">
    <citation type="journal article" date="2012" name="J. Bacteriol.">
        <title>Genome sequence of benzo(a)pyrene-degrading bacterium Novosphingobium pentaromativorans US6-1.</title>
        <authorList>
            <person name="Luo Y.R."/>
            <person name="Kang S.G."/>
            <person name="Kim S.J."/>
            <person name="Kim M.R."/>
            <person name="Li N."/>
            <person name="Lee J.H."/>
            <person name="Kwon K.K."/>
        </authorList>
    </citation>
    <scope>NUCLEOTIDE SEQUENCE [LARGE SCALE GENOMIC DNA]</scope>
    <source>
        <strain evidence="2 3">US6-1</strain>
    </source>
</reference>
<sequence>MCFAARSRLFAAFVGRMREAMRYKALRTSLLLALAASPAVAIAAPDPQQVALSSLREAPVWDGHNDVPEQLRERRKDILAGFDFTDTSGTADPGHDLQAMQTDIARLRKGHVGAQFWSVYVSAKLDDQHAVQATLEQIDVAKRLIAAYPKDLMFATSSADVARAMKAGKVASLLGMEGGHSIGGSLGVLRQMYALGARYMTLTHFRNTAWADSATDTPEHGGLTEFGRDVVREMQRMGMLVDLSHVSAATMRDALEVARAPVMFSHSNARAINGHTRNVPDDVLELLAKNGGIVMVNVFPTYVVEPTRQWLAAQAGEKARQASLHPGDPEGAEAALKAWEKANPMPRGSTSDVADHIEHIVRVAGIDHVGLGGDFDGVDVTVAGMEDVSTYPALFTELARRGMSKADLEKIASDNMMRVMKAAEAYASVHRGDPAIESPTTF</sequence>
<keyword evidence="1" id="KW-0732">Signal</keyword>
<protein>
    <submittedName>
        <fullName evidence="2">Membrane dipeptidase</fullName>
    </submittedName>
</protein>
<dbReference type="PANTHER" id="PTHR10443">
    <property type="entry name" value="MICROSOMAL DIPEPTIDASE"/>
    <property type="match status" value="1"/>
</dbReference>
<comment type="caution">
    <text evidence="2">The sequence shown here is derived from an EMBL/GenBank/DDBJ whole genome shotgun (WGS) entry which is preliminary data.</text>
</comment>
<accession>G6E9L8</accession>
<dbReference type="GO" id="GO:0006508">
    <property type="term" value="P:proteolysis"/>
    <property type="evidence" value="ECO:0007669"/>
    <property type="project" value="InterPro"/>
</dbReference>
<proteinExistence type="predicted"/>
<dbReference type="Proteomes" id="UP000004030">
    <property type="component" value="Unassembled WGS sequence"/>
</dbReference>
<gene>
    <name evidence="2" type="ORF">NSU_1039</name>
</gene>
<dbReference type="PATRIC" id="fig|1088721.3.peg.1026"/>
<dbReference type="STRING" id="1088721.JI59_14905"/>
<dbReference type="InterPro" id="IPR032466">
    <property type="entry name" value="Metal_Hydrolase"/>
</dbReference>
<organism evidence="2 3">
    <name type="scientific">Novosphingobium pentaromativorans US6-1</name>
    <dbReference type="NCBI Taxonomy" id="1088721"/>
    <lineage>
        <taxon>Bacteria</taxon>
        <taxon>Pseudomonadati</taxon>
        <taxon>Pseudomonadota</taxon>
        <taxon>Alphaproteobacteria</taxon>
        <taxon>Sphingomonadales</taxon>
        <taxon>Sphingomonadaceae</taxon>
        <taxon>Novosphingobium</taxon>
    </lineage>
</organism>